<organism evidence="1 2">
    <name type="scientific">Mugilogobius chulae</name>
    <name type="common">yellowstripe goby</name>
    <dbReference type="NCBI Taxonomy" id="88201"/>
    <lineage>
        <taxon>Eukaryota</taxon>
        <taxon>Metazoa</taxon>
        <taxon>Chordata</taxon>
        <taxon>Craniata</taxon>
        <taxon>Vertebrata</taxon>
        <taxon>Euteleostomi</taxon>
        <taxon>Actinopterygii</taxon>
        <taxon>Neopterygii</taxon>
        <taxon>Teleostei</taxon>
        <taxon>Neoteleostei</taxon>
        <taxon>Acanthomorphata</taxon>
        <taxon>Gobiaria</taxon>
        <taxon>Gobiiformes</taxon>
        <taxon>Gobioidei</taxon>
        <taxon>Gobiidae</taxon>
        <taxon>Gobionellinae</taxon>
        <taxon>Mugilogobius</taxon>
    </lineage>
</organism>
<dbReference type="EMBL" id="JBBPFD010000021">
    <property type="protein sequence ID" value="KAK7882951.1"/>
    <property type="molecule type" value="Genomic_DNA"/>
</dbReference>
<accession>A0AAW0MUS1</accession>
<comment type="caution">
    <text evidence="1">The sequence shown here is derived from an EMBL/GenBank/DDBJ whole genome shotgun (WGS) entry which is preliminary data.</text>
</comment>
<sequence length="105" mass="12512">MSKNWDDYTLEDDESLYSEEFDLMKVLELQPQEVEQTSEGFVTTQHFEQASDTWLKDQDQHMALVTSPPPVTSDALKAQKRERFLLKELIKQRAHRNRERRSFHT</sequence>
<evidence type="ECO:0000313" key="2">
    <source>
        <dbReference type="Proteomes" id="UP001460270"/>
    </source>
</evidence>
<name>A0AAW0MUS1_9GOBI</name>
<keyword evidence="2" id="KW-1185">Reference proteome</keyword>
<evidence type="ECO:0000313" key="1">
    <source>
        <dbReference type="EMBL" id="KAK7882951.1"/>
    </source>
</evidence>
<dbReference type="Proteomes" id="UP001460270">
    <property type="component" value="Unassembled WGS sequence"/>
</dbReference>
<gene>
    <name evidence="1" type="ORF">WMY93_029125</name>
</gene>
<dbReference type="AlphaFoldDB" id="A0AAW0MUS1"/>
<reference evidence="2" key="1">
    <citation type="submission" date="2024-04" db="EMBL/GenBank/DDBJ databases">
        <title>Salinicola lusitanus LLJ914,a marine bacterium isolated from the Okinawa Trough.</title>
        <authorList>
            <person name="Li J."/>
        </authorList>
    </citation>
    <scope>NUCLEOTIDE SEQUENCE [LARGE SCALE GENOMIC DNA]</scope>
</reference>
<protein>
    <submittedName>
        <fullName evidence="1">Uncharacterized protein</fullName>
    </submittedName>
</protein>
<proteinExistence type="predicted"/>